<evidence type="ECO:0000313" key="3">
    <source>
        <dbReference type="Proteomes" id="UP000249254"/>
    </source>
</evidence>
<proteinExistence type="predicted"/>
<dbReference type="InterPro" id="IPR018754">
    <property type="entry name" value="RovC-like_DNA-bd"/>
</dbReference>
<accession>A0A328AJ92</accession>
<evidence type="ECO:0000313" key="2">
    <source>
        <dbReference type="EMBL" id="RAK54922.1"/>
    </source>
</evidence>
<gene>
    <name evidence="2" type="ORF">DJ017_10470</name>
</gene>
<keyword evidence="3" id="KW-1185">Reference proteome</keyword>
<dbReference type="Pfam" id="PF10074">
    <property type="entry name" value="RovC_DNA-bd"/>
    <property type="match status" value="1"/>
</dbReference>
<name>A0A328AJ92_9CAUL</name>
<reference evidence="3" key="1">
    <citation type="submission" date="2018-05" db="EMBL/GenBank/DDBJ databases">
        <authorList>
            <person name="Li X."/>
        </authorList>
    </citation>
    <scope>NUCLEOTIDE SEQUENCE [LARGE SCALE GENOMIC DNA]</scope>
    <source>
        <strain evidence="3">LX32</strain>
    </source>
</reference>
<sequence length="136" mass="15168">MHALLRTPTEAHRLWMPTPLRCGDPIACVVPSGGEVSVATTAALQFLRRLSGQTERAEPRLRAHDQRAQMSLVALDEHRAGATYRNIAERLYGAARVAAEDWRTSALRDSTIRLVRTGERLARGHHLQLLGRKSEL</sequence>
<protein>
    <submittedName>
        <fullName evidence="2">DUF2285 domain-containing protein</fullName>
    </submittedName>
</protein>
<feature type="domain" description="T6SS Transcription factor RovC-like DNA binding" evidence="1">
    <location>
        <begin position="29"/>
        <end position="130"/>
    </location>
</feature>
<organism evidence="2 3">
    <name type="scientific">Phenylobacterium soli</name>
    <dbReference type="NCBI Taxonomy" id="2170551"/>
    <lineage>
        <taxon>Bacteria</taxon>
        <taxon>Pseudomonadati</taxon>
        <taxon>Pseudomonadota</taxon>
        <taxon>Alphaproteobacteria</taxon>
        <taxon>Caulobacterales</taxon>
        <taxon>Caulobacteraceae</taxon>
        <taxon>Phenylobacterium</taxon>
    </lineage>
</organism>
<dbReference type="Proteomes" id="UP000249254">
    <property type="component" value="Unassembled WGS sequence"/>
</dbReference>
<dbReference type="RefSeq" id="WP_111528672.1">
    <property type="nucleotide sequence ID" value="NZ_JBHRSG010000004.1"/>
</dbReference>
<dbReference type="OrthoDB" id="8654520at2"/>
<evidence type="ECO:0000259" key="1">
    <source>
        <dbReference type="Pfam" id="PF10074"/>
    </source>
</evidence>
<dbReference type="EMBL" id="QFYQ01000001">
    <property type="protein sequence ID" value="RAK54922.1"/>
    <property type="molecule type" value="Genomic_DNA"/>
</dbReference>
<dbReference type="AlphaFoldDB" id="A0A328AJ92"/>
<comment type="caution">
    <text evidence="2">The sequence shown here is derived from an EMBL/GenBank/DDBJ whole genome shotgun (WGS) entry which is preliminary data.</text>
</comment>